<dbReference type="InterPro" id="IPR021448">
    <property type="entry name" value="DUF3098"/>
</dbReference>
<feature type="transmembrane region" description="Helical" evidence="1">
    <location>
        <begin position="50"/>
        <end position="69"/>
    </location>
</feature>
<keyword evidence="1" id="KW-1133">Transmembrane helix</keyword>
<feature type="transmembrane region" description="Helical" evidence="1">
    <location>
        <begin position="12"/>
        <end position="30"/>
    </location>
</feature>
<name>A0ABX2AKZ6_9BACT</name>
<reference evidence="2 3" key="1">
    <citation type="submission" date="2020-05" db="EMBL/GenBank/DDBJ databases">
        <title>Distinct polysaccharide utilization as determinants for interspecies competition between intestinal Prevotella spp.</title>
        <authorList>
            <person name="Galvez E.J.C."/>
            <person name="Iljazovic A."/>
            <person name="Strowig T."/>
        </authorList>
    </citation>
    <scope>NUCLEOTIDE SEQUENCE [LARGE SCALE GENOMIC DNA]</scope>
    <source>
        <strain evidence="2 3">PMUR</strain>
    </source>
</reference>
<proteinExistence type="predicted"/>
<dbReference type="RefSeq" id="WP_172275217.1">
    <property type="nucleotide sequence ID" value="NZ_CASGMU010000003.1"/>
</dbReference>
<dbReference type="Proteomes" id="UP000714420">
    <property type="component" value="Unassembled WGS sequence"/>
</dbReference>
<sequence>MDKRNLAFDRVNYILLAAGMAIVVLGFILMSGPGSTDTVYNPDVFSVRRIKVAPVVCLFGFVSMVYAILRKPKNDVHIEDTDIKKNGTQTEE</sequence>
<gene>
    <name evidence="2" type="ORF">HPS56_05795</name>
</gene>
<comment type="caution">
    <text evidence="2">The sequence shown here is derived from an EMBL/GenBank/DDBJ whole genome shotgun (WGS) entry which is preliminary data.</text>
</comment>
<evidence type="ECO:0000256" key="1">
    <source>
        <dbReference type="SAM" id="Phobius"/>
    </source>
</evidence>
<protein>
    <submittedName>
        <fullName evidence="2">DUF3098 domain-containing protein</fullName>
    </submittedName>
</protein>
<keyword evidence="1" id="KW-0472">Membrane</keyword>
<keyword evidence="1" id="KW-0812">Transmembrane</keyword>
<organism evidence="2 3">
    <name type="scientific">Xylanibacter muris</name>
    <dbReference type="NCBI Taxonomy" id="2736290"/>
    <lineage>
        <taxon>Bacteria</taxon>
        <taxon>Pseudomonadati</taxon>
        <taxon>Bacteroidota</taxon>
        <taxon>Bacteroidia</taxon>
        <taxon>Bacteroidales</taxon>
        <taxon>Prevotellaceae</taxon>
        <taxon>Xylanibacter</taxon>
    </lineage>
</organism>
<accession>A0ABX2AKZ6</accession>
<evidence type="ECO:0000313" key="2">
    <source>
        <dbReference type="EMBL" id="NPD91868.1"/>
    </source>
</evidence>
<evidence type="ECO:0000313" key="3">
    <source>
        <dbReference type="Proteomes" id="UP000714420"/>
    </source>
</evidence>
<dbReference type="Pfam" id="PF11297">
    <property type="entry name" value="DUF3098"/>
    <property type="match status" value="1"/>
</dbReference>
<keyword evidence="3" id="KW-1185">Reference proteome</keyword>
<dbReference type="EMBL" id="JABKKF010000004">
    <property type="protein sequence ID" value="NPD91868.1"/>
    <property type="molecule type" value="Genomic_DNA"/>
</dbReference>